<dbReference type="NCBIfam" id="TIGR02447">
    <property type="entry name" value="yiiD_Cterm"/>
    <property type="match status" value="1"/>
</dbReference>
<dbReference type="InterPro" id="IPR029069">
    <property type="entry name" value="HotDog_dom_sf"/>
</dbReference>
<evidence type="ECO:0000259" key="1">
    <source>
        <dbReference type="Pfam" id="PF09500"/>
    </source>
</evidence>
<dbReference type="RefSeq" id="WP_015048578.1">
    <property type="nucleotide sequence ID" value="NC_018868.3"/>
</dbReference>
<dbReference type="InterPro" id="IPR012660">
    <property type="entry name" value="YiiD_C"/>
</dbReference>
<name>K4KQ75_SIMAS</name>
<dbReference type="SUPFAM" id="SSF54637">
    <property type="entry name" value="Thioesterase/thiol ester dehydrase-isomerase"/>
    <property type="match status" value="1"/>
</dbReference>
<keyword evidence="3" id="KW-1185">Reference proteome</keyword>
<feature type="domain" description="Thioesterase putative" evidence="1">
    <location>
        <begin position="10"/>
        <end position="150"/>
    </location>
</feature>
<dbReference type="KEGG" id="saga:M5M_16475"/>
<organism evidence="2 3">
    <name type="scientific">Simiduia agarivorans (strain DSM 21679 / JCM 13881 / BCRC 17597 / SA1)</name>
    <dbReference type="NCBI Taxonomy" id="1117647"/>
    <lineage>
        <taxon>Bacteria</taxon>
        <taxon>Pseudomonadati</taxon>
        <taxon>Pseudomonadota</taxon>
        <taxon>Gammaproteobacteria</taxon>
        <taxon>Cellvibrionales</taxon>
        <taxon>Cellvibrionaceae</taxon>
        <taxon>Simiduia</taxon>
    </lineage>
</organism>
<evidence type="ECO:0000313" key="2">
    <source>
        <dbReference type="EMBL" id="AFV00426.1"/>
    </source>
</evidence>
<dbReference type="EMBL" id="CP003746">
    <property type="protein sequence ID" value="AFV00426.1"/>
    <property type="molecule type" value="Genomic_DNA"/>
</dbReference>
<dbReference type="eggNOG" id="COG2050">
    <property type="taxonomic scope" value="Bacteria"/>
</dbReference>
<protein>
    <submittedName>
        <fullName evidence="2">Histone acetyltransferase HPA2-like acetyltransferase</fullName>
    </submittedName>
</protein>
<dbReference type="HOGENOM" id="CLU_112070_0_1_6"/>
<dbReference type="STRING" id="1117647.M5M_16475"/>
<evidence type="ECO:0000313" key="3">
    <source>
        <dbReference type="Proteomes" id="UP000000466"/>
    </source>
</evidence>
<proteinExistence type="predicted"/>
<sequence length="153" mass="16530">MKLPADVAHTLNQFFDEHLPLTGFMGLRLDHYDGQTLVLKAPLAPNINDKSTAFGGSLYNAAVMACWGFAYLKTQEAGIVCNQVVAEGHIKYLAPVRGDITAVCSSPGPDALQHFFDTFKAHGKASINLQATIACGGKDAVRFEGRYAILRCD</sequence>
<dbReference type="OrthoDB" id="572024at2"/>
<dbReference type="Proteomes" id="UP000000466">
    <property type="component" value="Chromosome"/>
</dbReference>
<dbReference type="GO" id="GO:0016740">
    <property type="term" value="F:transferase activity"/>
    <property type="evidence" value="ECO:0007669"/>
    <property type="project" value="UniProtKB-KW"/>
</dbReference>
<accession>K4KQ75</accession>
<dbReference type="Gene3D" id="3.10.129.10">
    <property type="entry name" value="Hotdog Thioesterase"/>
    <property type="match status" value="1"/>
</dbReference>
<reference evidence="2 3" key="1">
    <citation type="journal article" date="2013" name="Genome Announc.">
        <title>Complete genome sequence of Simiduia agarivorans SA1(T), a marine bacterium able to degrade a variety of polysaccharides.</title>
        <authorList>
            <person name="Lin S.Y."/>
            <person name="Shieh W.Y."/>
            <person name="Chen J.S."/>
            <person name="Tang S.L."/>
        </authorList>
    </citation>
    <scope>NUCLEOTIDE SEQUENCE [LARGE SCALE GENOMIC DNA]</scope>
    <source>
        <strain evidence="3">DSM 21679 / JCM 13881 / BCRC 17597 / SA1</strain>
    </source>
</reference>
<gene>
    <name evidence="2" type="ordered locus">M5M_16475</name>
</gene>
<dbReference type="AlphaFoldDB" id="K4KQ75"/>
<dbReference type="Pfam" id="PF09500">
    <property type="entry name" value="YiiD_C"/>
    <property type="match status" value="1"/>
</dbReference>